<evidence type="ECO:0000313" key="9">
    <source>
        <dbReference type="Proteomes" id="UP000619355"/>
    </source>
</evidence>
<evidence type="ECO:0000256" key="4">
    <source>
        <dbReference type="ARBA" id="ARBA00022888"/>
    </source>
</evidence>
<feature type="compositionally biased region" description="Low complexity" evidence="6">
    <location>
        <begin position="1"/>
        <end position="12"/>
    </location>
</feature>
<dbReference type="RefSeq" id="WP_189986549.1">
    <property type="nucleotide sequence ID" value="NZ_BNBF01000041.1"/>
</dbReference>
<evidence type="ECO:0000313" key="8">
    <source>
        <dbReference type="EMBL" id="GHG76275.1"/>
    </source>
</evidence>
<dbReference type="EC" id="6.3.5.4" evidence="3"/>
<dbReference type="PANTHER" id="PTHR43284:SF1">
    <property type="entry name" value="ASPARAGINE SYNTHETASE"/>
    <property type="match status" value="1"/>
</dbReference>
<gene>
    <name evidence="8" type="primary">asnB</name>
    <name evidence="8" type="ORF">GCM10018980_74090</name>
</gene>
<dbReference type="Pfam" id="PF00733">
    <property type="entry name" value="Asn_synthase"/>
    <property type="match status" value="1"/>
</dbReference>
<dbReference type="InterPro" id="IPR001962">
    <property type="entry name" value="Asn_synthase"/>
</dbReference>
<feature type="region of interest" description="Disordered" evidence="6">
    <location>
        <begin position="1"/>
        <end position="39"/>
    </location>
</feature>
<organism evidence="8 9">
    <name type="scientific">Streptomyces capoamus</name>
    <dbReference type="NCBI Taxonomy" id="68183"/>
    <lineage>
        <taxon>Bacteria</taxon>
        <taxon>Bacillati</taxon>
        <taxon>Actinomycetota</taxon>
        <taxon>Actinomycetes</taxon>
        <taxon>Kitasatosporales</taxon>
        <taxon>Streptomycetaceae</taxon>
        <taxon>Streptomyces</taxon>
    </lineage>
</organism>
<dbReference type="NCBIfam" id="NF033561">
    <property type="entry name" value="macrolact_Ik_Al"/>
    <property type="match status" value="1"/>
</dbReference>
<dbReference type="Gene3D" id="3.60.20.10">
    <property type="entry name" value="Glutamine Phosphoribosylpyrophosphate, subunit 1, domain 1"/>
    <property type="match status" value="1"/>
</dbReference>
<dbReference type="InterPro" id="IPR029055">
    <property type="entry name" value="Ntn_hydrolases_N"/>
</dbReference>
<comment type="catalytic activity">
    <reaction evidence="5">
        <text>L-aspartate + L-glutamine + ATP + H2O = L-asparagine + L-glutamate + AMP + diphosphate + H(+)</text>
        <dbReference type="Rhea" id="RHEA:12228"/>
        <dbReference type="ChEBI" id="CHEBI:15377"/>
        <dbReference type="ChEBI" id="CHEBI:15378"/>
        <dbReference type="ChEBI" id="CHEBI:29985"/>
        <dbReference type="ChEBI" id="CHEBI:29991"/>
        <dbReference type="ChEBI" id="CHEBI:30616"/>
        <dbReference type="ChEBI" id="CHEBI:33019"/>
        <dbReference type="ChEBI" id="CHEBI:58048"/>
        <dbReference type="ChEBI" id="CHEBI:58359"/>
        <dbReference type="ChEBI" id="CHEBI:456215"/>
        <dbReference type="EC" id="6.3.5.4"/>
    </reaction>
</comment>
<dbReference type="PIRSF" id="PIRSF001589">
    <property type="entry name" value="Asn_synthetase_glu-h"/>
    <property type="match status" value="1"/>
</dbReference>
<dbReference type="InterPro" id="IPR006426">
    <property type="entry name" value="Asn_synth_AEB"/>
</dbReference>
<feature type="domain" description="Asparagine synthetase" evidence="7">
    <location>
        <begin position="249"/>
        <end position="646"/>
    </location>
</feature>
<dbReference type="AlphaFoldDB" id="A0A919KG62"/>
<protein>
    <recommendedName>
        <fullName evidence="3">asparagine synthase (glutamine-hydrolyzing)</fullName>
        <ecNumber evidence="3">6.3.5.4</ecNumber>
    </recommendedName>
</protein>
<keyword evidence="4" id="KW-0028">Amino-acid biosynthesis</keyword>
<keyword evidence="9" id="KW-1185">Reference proteome</keyword>
<dbReference type="SUPFAM" id="SSF52402">
    <property type="entry name" value="Adenine nucleotide alpha hydrolases-like"/>
    <property type="match status" value="1"/>
</dbReference>
<dbReference type="EMBL" id="BNBF01000041">
    <property type="protein sequence ID" value="GHG76275.1"/>
    <property type="molecule type" value="Genomic_DNA"/>
</dbReference>
<name>A0A919KG62_9ACTN</name>
<dbReference type="GO" id="GO:0005829">
    <property type="term" value="C:cytosol"/>
    <property type="evidence" value="ECO:0007669"/>
    <property type="project" value="TreeGrafter"/>
</dbReference>
<proteinExistence type="inferred from homology"/>
<evidence type="ECO:0000256" key="6">
    <source>
        <dbReference type="SAM" id="MobiDB-lite"/>
    </source>
</evidence>
<evidence type="ECO:0000256" key="2">
    <source>
        <dbReference type="ARBA" id="ARBA00005752"/>
    </source>
</evidence>
<comment type="caution">
    <text evidence="8">The sequence shown here is derived from an EMBL/GenBank/DDBJ whole genome shotgun (WGS) entry which is preliminary data.</text>
</comment>
<dbReference type="GO" id="GO:0004066">
    <property type="term" value="F:asparagine synthase (glutamine-hydrolyzing) activity"/>
    <property type="evidence" value="ECO:0007669"/>
    <property type="project" value="UniProtKB-EC"/>
</dbReference>
<accession>A0A919KG62</accession>
<dbReference type="SUPFAM" id="SSF56235">
    <property type="entry name" value="N-terminal nucleophile aminohydrolases (Ntn hydrolases)"/>
    <property type="match status" value="1"/>
</dbReference>
<reference evidence="9" key="1">
    <citation type="journal article" date="2019" name="Int. J. Syst. Evol. Microbiol.">
        <title>The Global Catalogue of Microorganisms (GCM) 10K type strain sequencing project: providing services to taxonomists for standard genome sequencing and annotation.</title>
        <authorList>
            <consortium name="The Broad Institute Genomics Platform"/>
            <consortium name="The Broad Institute Genome Sequencing Center for Infectious Disease"/>
            <person name="Wu L."/>
            <person name="Ma J."/>
        </authorList>
    </citation>
    <scope>NUCLEOTIDE SEQUENCE [LARGE SCALE GENOMIC DNA]</scope>
    <source>
        <strain evidence="9">JCM 4253</strain>
    </source>
</reference>
<dbReference type="GO" id="GO:0006529">
    <property type="term" value="P:asparagine biosynthetic process"/>
    <property type="evidence" value="ECO:0007669"/>
    <property type="project" value="UniProtKB-KW"/>
</dbReference>
<dbReference type="PANTHER" id="PTHR43284">
    <property type="entry name" value="ASPARAGINE SYNTHETASE (GLUTAMINE-HYDROLYZING)"/>
    <property type="match status" value="1"/>
</dbReference>
<dbReference type="InterPro" id="IPR051786">
    <property type="entry name" value="ASN_synthetase/amidase"/>
</dbReference>
<dbReference type="Gene3D" id="3.40.50.620">
    <property type="entry name" value="HUPs"/>
    <property type="match status" value="2"/>
</dbReference>
<comment type="pathway">
    <text evidence="1">Amino-acid biosynthesis; L-asparagine biosynthesis; L-asparagine from L-aspartate (L-Gln route): step 1/1.</text>
</comment>
<dbReference type="Proteomes" id="UP000619355">
    <property type="component" value="Unassembled WGS sequence"/>
</dbReference>
<evidence type="ECO:0000256" key="3">
    <source>
        <dbReference type="ARBA" id="ARBA00012737"/>
    </source>
</evidence>
<dbReference type="InterPro" id="IPR014729">
    <property type="entry name" value="Rossmann-like_a/b/a_fold"/>
</dbReference>
<evidence type="ECO:0000259" key="7">
    <source>
        <dbReference type="Pfam" id="PF00733"/>
    </source>
</evidence>
<evidence type="ECO:0000256" key="5">
    <source>
        <dbReference type="ARBA" id="ARBA00048741"/>
    </source>
</evidence>
<keyword evidence="4" id="KW-0061">Asparagine biosynthesis</keyword>
<comment type="similarity">
    <text evidence="2">Belongs to the asparagine synthetase family.</text>
</comment>
<evidence type="ECO:0000256" key="1">
    <source>
        <dbReference type="ARBA" id="ARBA00005187"/>
    </source>
</evidence>
<sequence length="656" mass="68838">MAAIPGATRTTGTSGGTRSDDTTGTRGAATGRVRDAGGLGVRLPAGPAIAGLLPPDRRLPAPAAQVWATDPRLWAWGAWHAGEVRTAATEQARVVAVGQCLAGSAQMQADLERSARDGDWESLTLWPGAYLLLVLERGGRFTAFTDPAGQFPLYYARCNGRTVVSTRATAVAALTGREQAPDTLALAAHLVCPAVPELVGTRTAFTGVHRLGPGEVLRVDPATDAVTRTACAPPGPHADTRRDDAAARLREALREAVTLRVRDAPRLTGDFSGGLDSTSLAFLAAHAAEEPLDAFVYHHPEAPAGDLEHAMRHARASDAIRLRLTVGGDTSLPYAALHTRGRPDQPDPSTAVIGRLRCRLTHIASRGGGVHLTGEGGDALLTAPPSYLGEVAASRAVRRLAHDALALGRLRRVAPASVARRAVRLARTPIDRALHDLAAHLEQPLAHPPQWLDAIAWWPPPGPETSWLTTRARRELAELAGLAAERAAQARREMPGPGPGPGTRAALAELHGSAQLHGHLVDVARPLGVWPQAPFLDGAVVRAAMSLPVPAKADPYTVKPLLRAALAGAVPDAVLDRRTKGAYAAEDYRGVRRAAADLRVRLARSPLADLGVVEPTRVVADLDAAAHGLAAPFPALNRLLGVDVWLDGLGTAGEAP</sequence>